<dbReference type="PROSITE" id="PS50294">
    <property type="entry name" value="WD_REPEATS_REGION"/>
    <property type="match status" value="4"/>
</dbReference>
<evidence type="ECO:0000313" key="5">
    <source>
        <dbReference type="Proteomes" id="UP001209878"/>
    </source>
</evidence>
<dbReference type="PROSITE" id="PS00678">
    <property type="entry name" value="WD_REPEATS_1"/>
    <property type="match status" value="5"/>
</dbReference>
<accession>A0AAD9N9P5</accession>
<dbReference type="InterPro" id="IPR020472">
    <property type="entry name" value="WD40_PAC1"/>
</dbReference>
<dbReference type="InterPro" id="IPR001680">
    <property type="entry name" value="WD40_rpt"/>
</dbReference>
<feature type="repeat" description="WD" evidence="3">
    <location>
        <begin position="95"/>
        <end position="136"/>
    </location>
</feature>
<dbReference type="Pfam" id="PF00400">
    <property type="entry name" value="WD40"/>
    <property type="match status" value="7"/>
</dbReference>
<proteinExistence type="predicted"/>
<dbReference type="Gene3D" id="2.130.10.10">
    <property type="entry name" value="YVTN repeat-like/Quinoprotein amine dehydrogenase"/>
    <property type="match status" value="3"/>
</dbReference>
<feature type="repeat" description="WD" evidence="3">
    <location>
        <begin position="269"/>
        <end position="310"/>
    </location>
</feature>
<feature type="repeat" description="WD" evidence="3">
    <location>
        <begin position="311"/>
        <end position="352"/>
    </location>
</feature>
<comment type="caution">
    <text evidence="4">The sequence shown here is derived from an EMBL/GenBank/DDBJ whole genome shotgun (WGS) entry which is preliminary data.</text>
</comment>
<name>A0AAD9N9P5_RIDPI</name>
<dbReference type="PANTHER" id="PTHR45048:SF1">
    <property type="entry name" value="WD REPEAT-CONTAINING PROTEIN 88"/>
    <property type="match status" value="1"/>
</dbReference>
<gene>
    <name evidence="4" type="ORF">NP493_1544g00031</name>
</gene>
<dbReference type="PANTHER" id="PTHR45048">
    <property type="match status" value="1"/>
</dbReference>
<feature type="repeat" description="WD" evidence="3">
    <location>
        <begin position="183"/>
        <end position="221"/>
    </location>
</feature>
<dbReference type="SUPFAM" id="SSF50978">
    <property type="entry name" value="WD40 repeat-like"/>
    <property type="match status" value="1"/>
</dbReference>
<evidence type="ECO:0000313" key="4">
    <source>
        <dbReference type="EMBL" id="KAK2162040.1"/>
    </source>
</evidence>
<dbReference type="Proteomes" id="UP001209878">
    <property type="component" value="Unassembled WGS sequence"/>
</dbReference>
<dbReference type="PRINTS" id="PR00320">
    <property type="entry name" value="GPROTEINBRPT"/>
</dbReference>
<feature type="repeat" description="WD" evidence="3">
    <location>
        <begin position="52"/>
        <end position="93"/>
    </location>
</feature>
<reference evidence="4" key="1">
    <citation type="journal article" date="2023" name="Mol. Biol. Evol.">
        <title>Third-Generation Sequencing Reveals the Adaptive Role of the Epigenome in Three Deep-Sea Polychaetes.</title>
        <authorList>
            <person name="Perez M."/>
            <person name="Aroh O."/>
            <person name="Sun Y."/>
            <person name="Lan Y."/>
            <person name="Juniper S.K."/>
            <person name="Young C.R."/>
            <person name="Angers B."/>
            <person name="Qian P.Y."/>
        </authorList>
    </citation>
    <scope>NUCLEOTIDE SEQUENCE</scope>
    <source>
        <strain evidence="4">R07B-5</strain>
    </source>
</reference>
<keyword evidence="1 3" id="KW-0853">WD repeat</keyword>
<dbReference type="EMBL" id="JAODUO010001545">
    <property type="protein sequence ID" value="KAK2162040.1"/>
    <property type="molecule type" value="Genomic_DNA"/>
</dbReference>
<dbReference type="InterPro" id="IPR036322">
    <property type="entry name" value="WD40_repeat_dom_sf"/>
</dbReference>
<protein>
    <submittedName>
        <fullName evidence="4">Uncharacterized protein</fullName>
    </submittedName>
</protein>
<dbReference type="PROSITE" id="PS50082">
    <property type="entry name" value="WD_REPEATS_2"/>
    <property type="match status" value="5"/>
</dbReference>
<sequence>MTVNLQDPLSLDIVVESNRALSVDSSIDNDSNDQKCATWVHEALAQVRIRVFRGHDDTVTSCQFCDGDTKMLSASHDRSLMLWDLVTGEQLASFNDAHRGNISQARVSQDTSRIVSCGWDQKLHTWNTETGQLLWTGSHGGIVTCCNFSADGKLIISGSDLENVVRIWDAHSGHLIHKIKGLHTSTVTSCSFSPGGDRIITTSMDRSTKFWDLISNRNTITLTGHINIVSDASLTNDERWLATVSWDKNIHISDVSTGMYRNDGAQVIEKAHEGCISSCQFSGDGQQLVTGGFDARVCIWDVTNSTQKLKLQGHVGWVEDVCFSADQKWVLSCSKDKTIRLWNIMESHSVPTLLEKKRAFGMNMYKCEECGKPFSIASEDLHVDIKTCVLCRLQVVKERDSKCAVVSNPSDRGQ</sequence>
<evidence type="ECO:0000256" key="2">
    <source>
        <dbReference type="ARBA" id="ARBA00022737"/>
    </source>
</evidence>
<dbReference type="CDD" id="cd00200">
    <property type="entry name" value="WD40"/>
    <property type="match status" value="1"/>
</dbReference>
<organism evidence="4 5">
    <name type="scientific">Ridgeia piscesae</name>
    <name type="common">Tubeworm</name>
    <dbReference type="NCBI Taxonomy" id="27915"/>
    <lineage>
        <taxon>Eukaryota</taxon>
        <taxon>Metazoa</taxon>
        <taxon>Spiralia</taxon>
        <taxon>Lophotrochozoa</taxon>
        <taxon>Annelida</taxon>
        <taxon>Polychaeta</taxon>
        <taxon>Sedentaria</taxon>
        <taxon>Canalipalpata</taxon>
        <taxon>Sabellida</taxon>
        <taxon>Siboglinidae</taxon>
        <taxon>Ridgeia</taxon>
    </lineage>
</organism>
<dbReference type="SMART" id="SM00320">
    <property type="entry name" value="WD40"/>
    <property type="match status" value="7"/>
</dbReference>
<evidence type="ECO:0000256" key="1">
    <source>
        <dbReference type="ARBA" id="ARBA00022574"/>
    </source>
</evidence>
<dbReference type="InterPro" id="IPR015943">
    <property type="entry name" value="WD40/YVTN_repeat-like_dom_sf"/>
</dbReference>
<evidence type="ECO:0000256" key="3">
    <source>
        <dbReference type="PROSITE-ProRule" id="PRU00221"/>
    </source>
</evidence>
<keyword evidence="5" id="KW-1185">Reference proteome</keyword>
<dbReference type="InterPro" id="IPR019775">
    <property type="entry name" value="WD40_repeat_CS"/>
</dbReference>
<keyword evidence="2" id="KW-0677">Repeat</keyword>
<dbReference type="AlphaFoldDB" id="A0AAD9N9P5"/>